<dbReference type="OrthoDB" id="9794157at2"/>
<dbReference type="InterPro" id="IPR003741">
    <property type="entry name" value="LUD_dom"/>
</dbReference>
<accession>A0A1H3XCP2</accession>
<dbReference type="SUPFAM" id="SSF100950">
    <property type="entry name" value="NagB/RpiA/CoA transferase-like"/>
    <property type="match status" value="1"/>
</dbReference>
<feature type="domain" description="LUD" evidence="1">
    <location>
        <begin position="53"/>
        <end position="221"/>
    </location>
</feature>
<dbReference type="PANTHER" id="PTHR43682">
    <property type="entry name" value="LACTATE UTILIZATION PROTEIN C"/>
    <property type="match status" value="1"/>
</dbReference>
<dbReference type="AlphaFoldDB" id="A0A1H3XCP2"/>
<dbReference type="Proteomes" id="UP000242469">
    <property type="component" value="Unassembled WGS sequence"/>
</dbReference>
<reference evidence="3" key="1">
    <citation type="submission" date="2016-10" db="EMBL/GenBank/DDBJ databases">
        <authorList>
            <person name="Varghese N."/>
            <person name="Submissions S."/>
        </authorList>
    </citation>
    <scope>NUCLEOTIDE SEQUENCE [LARGE SCALE GENOMIC DNA]</scope>
    <source>
        <strain evidence="3">DSM 11526</strain>
    </source>
</reference>
<dbReference type="InterPro" id="IPR024185">
    <property type="entry name" value="FTHF_cligase-like_sf"/>
</dbReference>
<proteinExistence type="predicted"/>
<name>A0A1H3XCP2_9GAMM</name>
<evidence type="ECO:0000313" key="2">
    <source>
        <dbReference type="EMBL" id="SDZ97147.1"/>
    </source>
</evidence>
<dbReference type="Gene3D" id="3.40.50.10420">
    <property type="entry name" value="NagB/RpiA/CoA transferase-like"/>
    <property type="match status" value="1"/>
</dbReference>
<dbReference type="STRING" id="1122198.SAMN02745729_101112"/>
<dbReference type="InterPro" id="IPR037171">
    <property type="entry name" value="NagB/RpiA_transferase-like"/>
</dbReference>
<dbReference type="EMBL" id="FNRJ01000001">
    <property type="protein sequence ID" value="SDZ97147.1"/>
    <property type="molecule type" value="Genomic_DNA"/>
</dbReference>
<protein>
    <submittedName>
        <fullName evidence="2">L-lactate dehydrogenase complex protein LldG</fullName>
    </submittedName>
</protein>
<organism evidence="2 3">
    <name type="scientific">Marinobacterium iners DSM 11526</name>
    <dbReference type="NCBI Taxonomy" id="1122198"/>
    <lineage>
        <taxon>Bacteria</taxon>
        <taxon>Pseudomonadati</taxon>
        <taxon>Pseudomonadota</taxon>
        <taxon>Gammaproteobacteria</taxon>
        <taxon>Oceanospirillales</taxon>
        <taxon>Oceanospirillaceae</taxon>
        <taxon>Marinobacterium</taxon>
    </lineage>
</organism>
<dbReference type="RefSeq" id="WP_091821419.1">
    <property type="nucleotide sequence ID" value="NZ_FNRJ01000001.1"/>
</dbReference>
<sequence length="222" mass="24588">MSSRAEIFANIRHGLRRSEATDAQREAVQHRLQQHPRNLIPARGQQAPEAQVELFIRMAQEAAAEVVTLENIEQLPEAVADTLESKGQHELILASDETLTALGWAAVHERIRCHQRVGQVGDEASLTLALVGIAETGTLMLYSRPDSPTTLNFLPDTHLVVLQRKDIVGVYEDGWDRLRSLCSGRLPRTVNLITGPSRSADIEQKLQMGAHGPRQLVIYLIG</sequence>
<dbReference type="PANTHER" id="PTHR43682:SF1">
    <property type="entry name" value="LACTATE UTILIZATION PROTEIN C"/>
    <property type="match status" value="1"/>
</dbReference>
<keyword evidence="3" id="KW-1185">Reference proteome</keyword>
<evidence type="ECO:0000259" key="1">
    <source>
        <dbReference type="Pfam" id="PF02589"/>
    </source>
</evidence>
<gene>
    <name evidence="2" type="ORF">SAMN02745729_101112</name>
</gene>
<evidence type="ECO:0000313" key="3">
    <source>
        <dbReference type="Proteomes" id="UP000242469"/>
    </source>
</evidence>
<dbReference type="Pfam" id="PF02589">
    <property type="entry name" value="LUD_dom"/>
    <property type="match status" value="1"/>
</dbReference>